<dbReference type="InterPro" id="IPR050239">
    <property type="entry name" value="Sigma-70_RNA_pol_init_factors"/>
</dbReference>
<comment type="similarity">
    <text evidence="6">Belongs to the sigma-70 factor family. RpoD/SigA subfamily.</text>
</comment>
<accession>A0A2A4SN56</accession>
<dbReference type="Pfam" id="PF04542">
    <property type="entry name" value="Sigma70_r2"/>
    <property type="match status" value="1"/>
</dbReference>
<dbReference type="CDD" id="cd06171">
    <property type="entry name" value="Sigma70_r4"/>
    <property type="match status" value="1"/>
</dbReference>
<dbReference type="AlphaFoldDB" id="A0A2A4SN56"/>
<dbReference type="InterPro" id="IPR013325">
    <property type="entry name" value="RNA_pol_sigma_r2"/>
</dbReference>
<dbReference type="HAMAP" id="MF_00963">
    <property type="entry name" value="Sigma70_RpoD_SigA"/>
    <property type="match status" value="1"/>
</dbReference>
<protein>
    <recommendedName>
        <fullName evidence="6">RNA polymerase sigma factor SigA</fullName>
    </recommendedName>
</protein>
<keyword evidence="4 6" id="KW-0238">DNA-binding</keyword>
<dbReference type="Gene3D" id="1.10.220.120">
    <property type="entry name" value="Sigma-70 factor, region 1.1"/>
    <property type="match status" value="1"/>
</dbReference>
<feature type="domain" description="RNA polymerase sigma-70" evidence="8">
    <location>
        <begin position="560"/>
        <end position="586"/>
    </location>
</feature>
<evidence type="ECO:0000256" key="3">
    <source>
        <dbReference type="ARBA" id="ARBA00023082"/>
    </source>
</evidence>
<dbReference type="InterPro" id="IPR042189">
    <property type="entry name" value="RNA_pol_sigma_70_r1_1_sf"/>
</dbReference>
<dbReference type="InterPro" id="IPR014284">
    <property type="entry name" value="RNA_pol_sigma-70_dom"/>
</dbReference>
<dbReference type="Pfam" id="PF04539">
    <property type="entry name" value="Sigma70_r3"/>
    <property type="match status" value="1"/>
</dbReference>
<feature type="region of interest" description="Sigma-70 factor domain-2" evidence="6">
    <location>
        <begin position="367"/>
        <end position="437"/>
    </location>
</feature>
<dbReference type="SUPFAM" id="SSF88659">
    <property type="entry name" value="Sigma3 and sigma4 domains of RNA polymerase sigma factors"/>
    <property type="match status" value="2"/>
</dbReference>
<dbReference type="InterPro" id="IPR009042">
    <property type="entry name" value="RNA_pol_sigma70_r1_2"/>
</dbReference>
<dbReference type="InterPro" id="IPR000943">
    <property type="entry name" value="RNA_pol_sigma70"/>
</dbReference>
<dbReference type="NCBIfam" id="TIGR02393">
    <property type="entry name" value="RpoD_Cterm"/>
    <property type="match status" value="1"/>
</dbReference>
<name>A0A2A4SN56_9DELT</name>
<evidence type="ECO:0000256" key="2">
    <source>
        <dbReference type="ARBA" id="ARBA00023015"/>
    </source>
</evidence>
<reference evidence="10" key="1">
    <citation type="submission" date="2017-08" db="EMBL/GenBank/DDBJ databases">
        <title>A dynamic microbial community with high functional redundancy inhabits the cold, oxic subseafloor aquifer.</title>
        <authorList>
            <person name="Tully B.J."/>
            <person name="Wheat C.G."/>
            <person name="Glazer B.T."/>
            <person name="Huber J.A."/>
        </authorList>
    </citation>
    <scope>NUCLEOTIDE SEQUENCE [LARGE SCALE GENOMIC DNA]</scope>
</reference>
<evidence type="ECO:0000256" key="4">
    <source>
        <dbReference type="ARBA" id="ARBA00023125"/>
    </source>
</evidence>
<dbReference type="FunFam" id="1.10.601.10:FF:000001">
    <property type="entry name" value="RNA polymerase sigma factor SigA"/>
    <property type="match status" value="1"/>
</dbReference>
<dbReference type="GO" id="GO:0005737">
    <property type="term" value="C:cytoplasm"/>
    <property type="evidence" value="ECO:0007669"/>
    <property type="project" value="UniProtKB-SubCell"/>
</dbReference>
<dbReference type="Pfam" id="PF00140">
    <property type="entry name" value="Sigma70_r1_2"/>
    <property type="match status" value="1"/>
</dbReference>
<keyword evidence="2 6" id="KW-0805">Transcription regulation</keyword>
<feature type="DNA-binding region" description="H-T-H motif" evidence="6">
    <location>
        <begin position="561"/>
        <end position="580"/>
    </location>
</feature>
<feature type="short sequence motif" description="Interaction with polymerase core subunit RpoC" evidence="6">
    <location>
        <begin position="391"/>
        <end position="394"/>
    </location>
</feature>
<dbReference type="Pfam" id="PF03979">
    <property type="entry name" value="Sigma70_r1_1"/>
    <property type="match status" value="1"/>
</dbReference>
<dbReference type="InterPro" id="IPR012760">
    <property type="entry name" value="RNA_pol_sigma_RpoD_C"/>
</dbReference>
<dbReference type="NCBIfam" id="NF004208">
    <property type="entry name" value="PRK05658.1"/>
    <property type="match status" value="1"/>
</dbReference>
<keyword evidence="1 6" id="KW-0963">Cytoplasm</keyword>
<keyword evidence="5 6" id="KW-0804">Transcription</keyword>
<dbReference type="InterPro" id="IPR007627">
    <property type="entry name" value="RNA_pol_sigma70_r2"/>
</dbReference>
<dbReference type="PANTHER" id="PTHR30603">
    <property type="entry name" value="RNA POLYMERASE SIGMA FACTOR RPO"/>
    <property type="match status" value="1"/>
</dbReference>
<dbReference type="EMBL" id="NVSR01000160">
    <property type="protein sequence ID" value="PCI22499.1"/>
    <property type="molecule type" value="Genomic_DNA"/>
</dbReference>
<dbReference type="InterPro" id="IPR007630">
    <property type="entry name" value="RNA_pol_sigma70_r4"/>
</dbReference>
<sequence length="600" mass="69186">MDELTAKKKTKAAKLTPKEMEKIIRNLTSKGKEKGFVTDAEIKDIFPGKPNAKELSALYKFLDEKNIEVVDSKKKVKATRAKAADADGDGKGKAVEQAGVDQSSDDPVRMYLREMGSIKLLTREGEVDIAKMIEQGQHEMLEILLRSELIVSYLFDLGKKLKNGKARARDIVSGIDEEDQVIEEESDAADQVLEKLKSAKKIFDERNRHRKKLVNAKETRKKMEFKKDIEESEHMLLKVLRSINFNTKQIDTMFRVMLHHNDKIDLTFTQLSRYQRDLRAPAAKVEELVDIWVEDNSPRSQQIEAKIQEFTRHSFRVARRILEKVQAGGRRIDKMITQTDVALEKFRGEIKKLRVAERKVSKAKSMLVEANLRLVISIAKKYTNRGLQFLDLIQEGNIGLMKAVDKFEYRRGYKFSTYATWWIRQAITRAIADQARTIRIPVHMIETINKLIRTSRHLVQEFGREPSPEEISEKMDLPVEKVRKVLKIAKEPISLETPIGDEDDSHLGDFIPDSSAVLPSESVVNTYLADVTRTVLSTLTPREEKVLKMRFGIDEKKDHTLEEVGQDFDVTRERIRQIEAKALRKLRHPTRSRMLKSFYE</sequence>
<dbReference type="InterPro" id="IPR028630">
    <property type="entry name" value="Sigma70_RpoD"/>
</dbReference>
<dbReference type="Pfam" id="PF04545">
    <property type="entry name" value="Sigma70_r4"/>
    <property type="match status" value="1"/>
</dbReference>
<dbReference type="InterPro" id="IPR036388">
    <property type="entry name" value="WH-like_DNA-bd_sf"/>
</dbReference>
<dbReference type="SUPFAM" id="SSF88946">
    <property type="entry name" value="Sigma2 domain of RNA polymerase sigma factors"/>
    <property type="match status" value="1"/>
</dbReference>
<gene>
    <name evidence="6" type="primary">sigA</name>
    <name evidence="9" type="ORF">COB67_13395</name>
</gene>
<dbReference type="FunFam" id="1.10.10.10:FF:000002">
    <property type="entry name" value="RNA polymerase sigma factor SigA"/>
    <property type="match status" value="1"/>
</dbReference>
<dbReference type="PROSITE" id="PS00716">
    <property type="entry name" value="SIGMA70_2"/>
    <property type="match status" value="1"/>
</dbReference>
<evidence type="ECO:0000256" key="1">
    <source>
        <dbReference type="ARBA" id="ARBA00022490"/>
    </source>
</evidence>
<evidence type="ECO:0000256" key="5">
    <source>
        <dbReference type="ARBA" id="ARBA00023163"/>
    </source>
</evidence>
<organism evidence="9 10">
    <name type="scientific">SAR324 cluster bacterium</name>
    <dbReference type="NCBI Taxonomy" id="2024889"/>
    <lineage>
        <taxon>Bacteria</taxon>
        <taxon>Deltaproteobacteria</taxon>
        <taxon>SAR324 cluster</taxon>
    </lineage>
</organism>
<evidence type="ECO:0000256" key="6">
    <source>
        <dbReference type="HAMAP-Rule" id="MF_00963"/>
    </source>
</evidence>
<dbReference type="InterPro" id="IPR007624">
    <property type="entry name" value="RNA_pol_sigma70_r3"/>
</dbReference>
<comment type="function">
    <text evidence="6">Sigma factors are initiation factors that promote the attachment of RNA polymerase to specific initiation sites and are then released. This sigma factor is the primary sigma factor during exponential growth.</text>
</comment>
<dbReference type="Gene3D" id="1.10.10.10">
    <property type="entry name" value="Winged helix-like DNA-binding domain superfamily/Winged helix DNA-binding domain"/>
    <property type="match status" value="2"/>
</dbReference>
<dbReference type="GO" id="GO:0016987">
    <property type="term" value="F:sigma factor activity"/>
    <property type="evidence" value="ECO:0007669"/>
    <property type="project" value="UniProtKB-UniRule"/>
</dbReference>
<dbReference type="Proteomes" id="UP000218113">
    <property type="component" value="Unassembled WGS sequence"/>
</dbReference>
<dbReference type="NCBIfam" id="TIGR02937">
    <property type="entry name" value="sigma70-ECF"/>
    <property type="match status" value="1"/>
</dbReference>
<evidence type="ECO:0000259" key="8">
    <source>
        <dbReference type="PROSITE" id="PS00716"/>
    </source>
</evidence>
<dbReference type="PANTHER" id="PTHR30603:SF60">
    <property type="entry name" value="RNA POLYMERASE SIGMA FACTOR RPOD"/>
    <property type="match status" value="1"/>
</dbReference>
<dbReference type="GO" id="GO:0003677">
    <property type="term" value="F:DNA binding"/>
    <property type="evidence" value="ECO:0007669"/>
    <property type="project" value="UniProtKB-UniRule"/>
</dbReference>
<feature type="region of interest" description="Sigma-70 factor domain-4" evidence="6">
    <location>
        <begin position="535"/>
        <end position="588"/>
    </location>
</feature>
<comment type="subcellular location">
    <subcellularLocation>
        <location evidence="6">Cytoplasm</location>
    </subcellularLocation>
</comment>
<comment type="subunit">
    <text evidence="6">Interacts transiently with the RNA polymerase catalytic core.</text>
</comment>
<dbReference type="PRINTS" id="PR00046">
    <property type="entry name" value="SIGMA70FCT"/>
</dbReference>
<dbReference type="Gene3D" id="1.10.601.10">
    <property type="entry name" value="RNA Polymerase Primary Sigma Factor"/>
    <property type="match status" value="1"/>
</dbReference>
<evidence type="ECO:0000313" key="9">
    <source>
        <dbReference type="EMBL" id="PCI22499.1"/>
    </source>
</evidence>
<dbReference type="InterPro" id="IPR013324">
    <property type="entry name" value="RNA_pol_sigma_r3/r4-like"/>
</dbReference>
<proteinExistence type="inferred from homology"/>
<comment type="caution">
    <text evidence="9">The sequence shown here is derived from an EMBL/GenBank/DDBJ whole genome shotgun (WGS) entry which is preliminary data.</text>
</comment>
<evidence type="ECO:0000313" key="10">
    <source>
        <dbReference type="Proteomes" id="UP000218113"/>
    </source>
</evidence>
<dbReference type="PROSITE" id="PS00715">
    <property type="entry name" value="SIGMA70_1"/>
    <property type="match status" value="1"/>
</dbReference>
<evidence type="ECO:0000259" key="7">
    <source>
        <dbReference type="PROSITE" id="PS00715"/>
    </source>
</evidence>
<feature type="domain" description="RNA polymerase sigma-70" evidence="7">
    <location>
        <begin position="391"/>
        <end position="404"/>
    </location>
</feature>
<dbReference type="InterPro" id="IPR007127">
    <property type="entry name" value="RNA_pol_sigma_70_r1_1"/>
</dbReference>
<feature type="region of interest" description="Sigma-70 factor domain-3" evidence="6">
    <location>
        <begin position="446"/>
        <end position="522"/>
    </location>
</feature>
<dbReference type="GO" id="GO:0006352">
    <property type="term" value="P:DNA-templated transcription initiation"/>
    <property type="evidence" value="ECO:0007669"/>
    <property type="project" value="UniProtKB-UniRule"/>
</dbReference>
<keyword evidence="3 6" id="KW-0731">Sigma factor</keyword>